<feature type="transmembrane region" description="Helical" evidence="2">
    <location>
        <begin position="486"/>
        <end position="503"/>
    </location>
</feature>
<feature type="domain" description="CAAX prenyl protease 2/Lysostaphin resistance protein A-like" evidence="3">
    <location>
        <begin position="409"/>
        <end position="519"/>
    </location>
</feature>
<dbReference type="Proteomes" id="UP000310636">
    <property type="component" value="Unassembled WGS sequence"/>
</dbReference>
<dbReference type="GO" id="GO:0004175">
    <property type="term" value="F:endopeptidase activity"/>
    <property type="evidence" value="ECO:0007669"/>
    <property type="project" value="UniProtKB-ARBA"/>
</dbReference>
<accession>A0A4S4BPU8</accession>
<keyword evidence="4" id="KW-0482">Metalloprotease</keyword>
<feature type="transmembrane region" description="Helical" evidence="2">
    <location>
        <begin position="371"/>
        <end position="392"/>
    </location>
</feature>
<dbReference type="InterPro" id="IPR003675">
    <property type="entry name" value="Rce1/LyrA-like_dom"/>
</dbReference>
<reference evidence="4 5" key="1">
    <citation type="submission" date="2019-04" db="EMBL/GenBank/DDBJ databases">
        <title>Cohnella sp. nov. isolated from preserved vegetables.</title>
        <authorList>
            <person name="Lin S.-Y."/>
            <person name="Hung M.-H."/>
            <person name="Young C.-C."/>
        </authorList>
    </citation>
    <scope>NUCLEOTIDE SEQUENCE [LARGE SCALE GENOMIC DNA]</scope>
    <source>
        <strain evidence="4 5">CC-MHH1044</strain>
    </source>
</reference>
<evidence type="ECO:0000313" key="5">
    <source>
        <dbReference type="Proteomes" id="UP000310636"/>
    </source>
</evidence>
<feature type="transmembrane region" description="Helical" evidence="2">
    <location>
        <begin position="316"/>
        <end position="336"/>
    </location>
</feature>
<feature type="transmembrane region" description="Helical" evidence="2">
    <location>
        <begin position="246"/>
        <end position="265"/>
    </location>
</feature>
<evidence type="ECO:0000256" key="2">
    <source>
        <dbReference type="SAM" id="Phobius"/>
    </source>
</evidence>
<dbReference type="EMBL" id="SSOB01000022">
    <property type="protein sequence ID" value="THF76932.1"/>
    <property type="molecule type" value="Genomic_DNA"/>
</dbReference>
<feature type="transmembrane region" description="Helical" evidence="2">
    <location>
        <begin position="455"/>
        <end position="474"/>
    </location>
</feature>
<feature type="region of interest" description="Disordered" evidence="1">
    <location>
        <begin position="140"/>
        <end position="167"/>
    </location>
</feature>
<keyword evidence="4" id="KW-0645">Protease</keyword>
<evidence type="ECO:0000313" key="4">
    <source>
        <dbReference type="EMBL" id="THF76932.1"/>
    </source>
</evidence>
<keyword evidence="5" id="KW-1185">Reference proteome</keyword>
<dbReference type="RefSeq" id="WP_136371179.1">
    <property type="nucleotide sequence ID" value="NZ_SSOB01000022.1"/>
</dbReference>
<proteinExistence type="predicted"/>
<comment type="caution">
    <text evidence="4">The sequence shown here is derived from an EMBL/GenBank/DDBJ whole genome shotgun (WGS) entry which is preliminary data.</text>
</comment>
<evidence type="ECO:0000259" key="3">
    <source>
        <dbReference type="Pfam" id="PF02517"/>
    </source>
</evidence>
<dbReference type="GO" id="GO:0008237">
    <property type="term" value="F:metallopeptidase activity"/>
    <property type="evidence" value="ECO:0007669"/>
    <property type="project" value="UniProtKB-KW"/>
</dbReference>
<feature type="transmembrane region" description="Helical" evidence="2">
    <location>
        <begin position="277"/>
        <end position="296"/>
    </location>
</feature>
<evidence type="ECO:0000256" key="1">
    <source>
        <dbReference type="SAM" id="MobiDB-lite"/>
    </source>
</evidence>
<organism evidence="4 5">
    <name type="scientific">Cohnella fermenti</name>
    <dbReference type="NCBI Taxonomy" id="2565925"/>
    <lineage>
        <taxon>Bacteria</taxon>
        <taxon>Bacillati</taxon>
        <taxon>Bacillota</taxon>
        <taxon>Bacilli</taxon>
        <taxon>Bacillales</taxon>
        <taxon>Paenibacillaceae</taxon>
        <taxon>Cohnella</taxon>
    </lineage>
</organism>
<feature type="compositionally biased region" description="Low complexity" evidence="1">
    <location>
        <begin position="149"/>
        <end position="167"/>
    </location>
</feature>
<dbReference type="OrthoDB" id="2675631at2"/>
<keyword evidence="4" id="KW-0378">Hydrolase</keyword>
<dbReference type="Pfam" id="PF02517">
    <property type="entry name" value="Rce1-like"/>
    <property type="match status" value="1"/>
</dbReference>
<protein>
    <submittedName>
        <fullName evidence="4">CPBP family intramembrane metalloprotease</fullName>
    </submittedName>
</protein>
<feature type="transmembrane region" description="Helical" evidence="2">
    <location>
        <begin position="412"/>
        <end position="435"/>
    </location>
</feature>
<dbReference type="GO" id="GO:0006508">
    <property type="term" value="P:proteolysis"/>
    <property type="evidence" value="ECO:0007669"/>
    <property type="project" value="UniProtKB-KW"/>
</dbReference>
<keyword evidence="2" id="KW-1133">Transmembrane helix</keyword>
<gene>
    <name evidence="4" type="ORF">E6C55_17880</name>
</gene>
<keyword evidence="2" id="KW-0812">Transmembrane</keyword>
<keyword evidence="2" id="KW-0472">Membrane</keyword>
<dbReference type="GO" id="GO:0080120">
    <property type="term" value="P:CAAX-box protein maturation"/>
    <property type="evidence" value="ECO:0007669"/>
    <property type="project" value="UniProtKB-ARBA"/>
</dbReference>
<dbReference type="AlphaFoldDB" id="A0A4S4BPU8"/>
<sequence length="567" mass="62456">MFSRRWVVVSIIGLLAFLWIQVGPGIRTMLTEESTGVLSRDDAQAAAFGLAESRWGIERGQVAATQLTHRSDNDAIAYLSREKLLGDYEEQWDASYPTDVYRADLQLADGRWLRLELHMLTGKLVGWAWFGEAGGAASDPTASNSPVYDDAQSASTSASPASDSPSASDVKAFLKTWGYEPAEWEATGGVTENGDFVYQSRKAPLGEARLQLLVKPNESISYRLLLPDSFTAYLDKQEERATKWSLTGYLLPMIVLFVLSIAYAIRYRRWTSLRRGWLLSLAYFGLYAAFTWNMIAGFRSQSDGQGAPSTDGSVEALIILNVFILAATAILTSFSASGGDGLWRSMGFKLWPSWRDADFGGQVLRSMKTGYGLGLIILGAQSVIFLGLDGWLGSFTGSDASQSTYNMTYPWLLPSLAWCAGISEELIYRFFAFALFRRWLIGLARLVTGREPGRLAAGALTFAAMLPPSLFWAFGHVGYPIYPVQSRVIELMIIGVLIGWFLLRFGLMAVIFAHVTLDAILMSVQLIFDGLPYDPVSGLISMTMPALVGLALWKLHGRFSKSRPGVE</sequence>
<name>A0A4S4BPU8_9BACL</name>